<dbReference type="CDD" id="cd02440">
    <property type="entry name" value="AdoMet_MTases"/>
    <property type="match status" value="1"/>
</dbReference>
<dbReference type="PANTHER" id="PTHR43591">
    <property type="entry name" value="METHYLTRANSFERASE"/>
    <property type="match status" value="1"/>
</dbReference>
<keyword evidence="1" id="KW-0808">Transferase</keyword>
<dbReference type="AlphaFoldDB" id="A0A6A5U9J8"/>
<organism evidence="1 2">
    <name type="scientific">Byssothecium circinans</name>
    <dbReference type="NCBI Taxonomy" id="147558"/>
    <lineage>
        <taxon>Eukaryota</taxon>
        <taxon>Fungi</taxon>
        <taxon>Dikarya</taxon>
        <taxon>Ascomycota</taxon>
        <taxon>Pezizomycotina</taxon>
        <taxon>Dothideomycetes</taxon>
        <taxon>Pleosporomycetidae</taxon>
        <taxon>Pleosporales</taxon>
        <taxon>Massarineae</taxon>
        <taxon>Massarinaceae</taxon>
        <taxon>Byssothecium</taxon>
    </lineage>
</organism>
<reference evidence="1" key="1">
    <citation type="journal article" date="2020" name="Stud. Mycol.">
        <title>101 Dothideomycetes genomes: a test case for predicting lifestyles and emergence of pathogens.</title>
        <authorList>
            <person name="Haridas S."/>
            <person name="Albert R."/>
            <person name="Binder M."/>
            <person name="Bloem J."/>
            <person name="Labutti K."/>
            <person name="Salamov A."/>
            <person name="Andreopoulos B."/>
            <person name="Baker S."/>
            <person name="Barry K."/>
            <person name="Bills G."/>
            <person name="Bluhm B."/>
            <person name="Cannon C."/>
            <person name="Castanera R."/>
            <person name="Culley D."/>
            <person name="Daum C."/>
            <person name="Ezra D."/>
            <person name="Gonzalez J."/>
            <person name="Henrissat B."/>
            <person name="Kuo A."/>
            <person name="Liang C."/>
            <person name="Lipzen A."/>
            <person name="Lutzoni F."/>
            <person name="Magnuson J."/>
            <person name="Mondo S."/>
            <person name="Nolan M."/>
            <person name="Ohm R."/>
            <person name="Pangilinan J."/>
            <person name="Park H.-J."/>
            <person name="Ramirez L."/>
            <person name="Alfaro M."/>
            <person name="Sun H."/>
            <person name="Tritt A."/>
            <person name="Yoshinaga Y."/>
            <person name="Zwiers L.-H."/>
            <person name="Turgeon B."/>
            <person name="Goodwin S."/>
            <person name="Spatafora J."/>
            <person name="Crous P."/>
            <person name="Grigoriev I."/>
        </authorList>
    </citation>
    <scope>NUCLEOTIDE SEQUENCE</scope>
    <source>
        <strain evidence="1">CBS 675.92</strain>
    </source>
</reference>
<evidence type="ECO:0000313" key="1">
    <source>
        <dbReference type="EMBL" id="KAF1960502.1"/>
    </source>
</evidence>
<dbReference type="EMBL" id="ML976982">
    <property type="protein sequence ID" value="KAF1960502.1"/>
    <property type="molecule type" value="Genomic_DNA"/>
</dbReference>
<keyword evidence="1" id="KW-0489">Methyltransferase</keyword>
<evidence type="ECO:0000313" key="2">
    <source>
        <dbReference type="Proteomes" id="UP000800035"/>
    </source>
</evidence>
<name>A0A6A5U9J8_9PLEO</name>
<sequence length="298" mass="34523">MSEETRTVYVHDRDFQKYSIDRKIYCVPVDEEEEDRLTLQHDILYKFFDEKLFLPPIDYPRKVLDCGYGRGDWVHHMAEEYEQCQILGIDIYPSTLPDQPDNLDLSGYNLNDRLNDAGLFERNAYDLVHSRFVGQGIKAGRWPSYVQDIRRLLKPGGWLQMMEYYPNIQSDSGLLPDHSALTQWWNAYASAMERSNRIPRIGQRLQALMTEAGLRDVYMSRVNLPIGGWSPDPIKAGIGREVVGMMGSFLDSMAVWPLTERLGWGDGQVKALTDAARRELRDDRLKLYVPVYYACGRR</sequence>
<dbReference type="PANTHER" id="PTHR43591:SF24">
    <property type="entry name" value="2-METHOXY-6-POLYPRENYL-1,4-BENZOQUINOL METHYLASE, MITOCHONDRIAL"/>
    <property type="match status" value="1"/>
</dbReference>
<dbReference type="GO" id="GO:0008168">
    <property type="term" value="F:methyltransferase activity"/>
    <property type="evidence" value="ECO:0007669"/>
    <property type="project" value="UniProtKB-KW"/>
</dbReference>
<gene>
    <name evidence="1" type="ORF">CC80DRAFT_500815</name>
</gene>
<accession>A0A6A5U9J8</accession>
<keyword evidence="2" id="KW-1185">Reference proteome</keyword>
<dbReference type="SUPFAM" id="SSF53335">
    <property type="entry name" value="S-adenosyl-L-methionine-dependent methyltransferases"/>
    <property type="match status" value="1"/>
</dbReference>
<dbReference type="OrthoDB" id="506498at2759"/>
<proteinExistence type="predicted"/>
<protein>
    <submittedName>
        <fullName evidence="1">S-adenosyl-L-methionine-dependent methyltransferase</fullName>
    </submittedName>
</protein>
<dbReference type="Proteomes" id="UP000800035">
    <property type="component" value="Unassembled WGS sequence"/>
</dbReference>
<dbReference type="GO" id="GO:0032259">
    <property type="term" value="P:methylation"/>
    <property type="evidence" value="ECO:0007669"/>
    <property type="project" value="UniProtKB-KW"/>
</dbReference>
<dbReference type="Pfam" id="PF13489">
    <property type="entry name" value="Methyltransf_23"/>
    <property type="match status" value="1"/>
</dbReference>
<dbReference type="InterPro" id="IPR029063">
    <property type="entry name" value="SAM-dependent_MTases_sf"/>
</dbReference>
<dbReference type="Gene3D" id="3.40.50.150">
    <property type="entry name" value="Vaccinia Virus protein VP39"/>
    <property type="match status" value="1"/>
</dbReference>